<dbReference type="InterPro" id="IPR028098">
    <property type="entry name" value="Glyco_trans_4-like_N"/>
</dbReference>
<keyword evidence="3" id="KW-0328">Glycosyltransferase</keyword>
<reference evidence="3 4" key="1">
    <citation type="submission" date="2023-03" db="EMBL/GenBank/DDBJ databases">
        <title>Bacillus Genome Sequencing.</title>
        <authorList>
            <person name="Dunlap C."/>
        </authorList>
    </citation>
    <scope>NUCLEOTIDE SEQUENCE [LARGE SCALE GENOMIC DNA]</scope>
    <source>
        <strain evidence="3 4">B-59205</strain>
    </source>
</reference>
<dbReference type="Gene3D" id="3.40.50.2000">
    <property type="entry name" value="Glycogen Phosphorylase B"/>
    <property type="match status" value="2"/>
</dbReference>
<evidence type="ECO:0000259" key="1">
    <source>
        <dbReference type="Pfam" id="PF00534"/>
    </source>
</evidence>
<dbReference type="InterPro" id="IPR050194">
    <property type="entry name" value="Glycosyltransferase_grp1"/>
</dbReference>
<organism evidence="3 4">
    <name type="scientific">Metasolibacillus meyeri</name>
    <dbReference type="NCBI Taxonomy" id="1071052"/>
    <lineage>
        <taxon>Bacteria</taxon>
        <taxon>Bacillati</taxon>
        <taxon>Bacillota</taxon>
        <taxon>Bacilli</taxon>
        <taxon>Bacillales</taxon>
        <taxon>Caryophanaceae</taxon>
        <taxon>Metasolibacillus</taxon>
    </lineage>
</organism>
<feature type="domain" description="Glycosyltransferase subfamily 4-like N-terminal" evidence="2">
    <location>
        <begin position="21"/>
        <end position="164"/>
    </location>
</feature>
<dbReference type="RefSeq" id="WP_326122222.1">
    <property type="nucleotide sequence ID" value="NZ_JARSFG010000006.1"/>
</dbReference>
<gene>
    <name evidence="3" type="ORF">P9B03_04640</name>
</gene>
<keyword evidence="3" id="KW-0808">Transferase</keyword>
<dbReference type="Proteomes" id="UP001344888">
    <property type="component" value="Unassembled WGS sequence"/>
</dbReference>
<proteinExistence type="predicted"/>
<dbReference type="InterPro" id="IPR001296">
    <property type="entry name" value="Glyco_trans_1"/>
</dbReference>
<feature type="domain" description="Glycosyl transferase family 1" evidence="1">
    <location>
        <begin position="172"/>
        <end position="325"/>
    </location>
</feature>
<evidence type="ECO:0000313" key="3">
    <source>
        <dbReference type="EMBL" id="MEC1177763.1"/>
    </source>
</evidence>
<dbReference type="GO" id="GO:0016757">
    <property type="term" value="F:glycosyltransferase activity"/>
    <property type="evidence" value="ECO:0007669"/>
    <property type="project" value="UniProtKB-KW"/>
</dbReference>
<sequence length="358" mass="39610">MKKAFIISNMYPTKEHLAYGVFVKNQVQQLNAAGIETVIAVNDNPATGKKNVIKKYTKWALNVLLTFRKNKREISLTHAHYVFPSGLFSYYLKKRYKVPYVVTAHGGDINKMAKKSARIKGYTTKILQHADHVIAVGEELAQTIQQDYGIEPAHISVMSMGINRNVFKPADKQQMQKELGMDSERTNFLFVGNIIEEKGVYELITAFQQLEKAPAGRATLYCIGSTKDAGFTEKVKALVKSEHIHFIEPMPQAELARYFQAADVFVLPSYIEGLGLVALEAMSCGTPVIASSVGGLKYMLAEDAGVLVPPMDAVALQQAMEQALTGLAINEAKVQELLTTHDAQNIVVRLKAIYANVE</sequence>
<protein>
    <submittedName>
        <fullName evidence="3">Glycosyltransferase</fullName>
        <ecNumber evidence="3">2.4.-.-</ecNumber>
    </submittedName>
</protein>
<evidence type="ECO:0000259" key="2">
    <source>
        <dbReference type="Pfam" id="PF13439"/>
    </source>
</evidence>
<dbReference type="PANTHER" id="PTHR45947:SF15">
    <property type="entry name" value="TEICHURONIC ACID BIOSYNTHESIS GLYCOSYLTRANSFERASE TUAC-RELATED"/>
    <property type="match status" value="1"/>
</dbReference>
<dbReference type="EC" id="2.4.-.-" evidence="3"/>
<dbReference type="SUPFAM" id="SSF53756">
    <property type="entry name" value="UDP-Glycosyltransferase/glycogen phosphorylase"/>
    <property type="match status" value="1"/>
</dbReference>
<dbReference type="PANTHER" id="PTHR45947">
    <property type="entry name" value="SULFOQUINOVOSYL TRANSFERASE SQD2"/>
    <property type="match status" value="1"/>
</dbReference>
<dbReference type="Pfam" id="PF13439">
    <property type="entry name" value="Glyco_transf_4"/>
    <property type="match status" value="1"/>
</dbReference>
<dbReference type="Pfam" id="PF00534">
    <property type="entry name" value="Glycos_transf_1"/>
    <property type="match status" value="1"/>
</dbReference>
<name>A0AAW9NPJ8_9BACL</name>
<evidence type="ECO:0000313" key="4">
    <source>
        <dbReference type="Proteomes" id="UP001344888"/>
    </source>
</evidence>
<keyword evidence="4" id="KW-1185">Reference proteome</keyword>
<dbReference type="EMBL" id="JARSFG010000006">
    <property type="protein sequence ID" value="MEC1177763.1"/>
    <property type="molecule type" value="Genomic_DNA"/>
</dbReference>
<dbReference type="AlphaFoldDB" id="A0AAW9NPJ8"/>
<accession>A0AAW9NPJ8</accession>
<comment type="caution">
    <text evidence="3">The sequence shown here is derived from an EMBL/GenBank/DDBJ whole genome shotgun (WGS) entry which is preliminary data.</text>
</comment>